<keyword evidence="9" id="KW-1185">Reference proteome</keyword>
<dbReference type="Proteomes" id="UP001516472">
    <property type="component" value="Unassembled WGS sequence"/>
</dbReference>
<keyword evidence="2" id="KW-0805">Transcription regulation</keyword>
<dbReference type="InterPro" id="IPR013324">
    <property type="entry name" value="RNA_pol_sigma_r3/r4-like"/>
</dbReference>
<dbReference type="PANTHER" id="PTHR43133:SF8">
    <property type="entry name" value="RNA POLYMERASE SIGMA FACTOR HI_1459-RELATED"/>
    <property type="match status" value="1"/>
</dbReference>
<name>A0ABR9PRF4_9BACT</name>
<dbReference type="PANTHER" id="PTHR43133">
    <property type="entry name" value="RNA POLYMERASE ECF-TYPE SIGMA FACTO"/>
    <property type="match status" value="1"/>
</dbReference>
<keyword evidence="4" id="KW-0238">DNA-binding</keyword>
<dbReference type="Pfam" id="PF04542">
    <property type="entry name" value="Sigma70_r2"/>
    <property type="match status" value="1"/>
</dbReference>
<dbReference type="Gene3D" id="1.10.10.10">
    <property type="entry name" value="Winged helix-like DNA-binding domain superfamily/Winged helix DNA-binding domain"/>
    <property type="match status" value="1"/>
</dbReference>
<comment type="caution">
    <text evidence="8">The sequence shown here is derived from an EMBL/GenBank/DDBJ whole genome shotgun (WGS) entry which is preliminary data.</text>
</comment>
<protein>
    <submittedName>
        <fullName evidence="8">RNA polymerase sigma factor</fullName>
    </submittedName>
</protein>
<evidence type="ECO:0000256" key="3">
    <source>
        <dbReference type="ARBA" id="ARBA00023082"/>
    </source>
</evidence>
<dbReference type="InterPro" id="IPR007627">
    <property type="entry name" value="RNA_pol_sigma70_r2"/>
</dbReference>
<gene>
    <name evidence="8" type="ORF">G4177_20275</name>
</gene>
<reference evidence="8 9" key="1">
    <citation type="submission" date="2020-02" db="EMBL/GenBank/DDBJ databases">
        <authorList>
            <person name="Babadi Z.K."/>
            <person name="Risdian C."/>
            <person name="Ebrahimipour G.H."/>
            <person name="Wink J."/>
        </authorList>
    </citation>
    <scope>NUCLEOTIDE SEQUENCE [LARGE SCALE GENOMIC DNA]</scope>
    <source>
        <strain evidence="8 9">ZKHCc1 1396</strain>
    </source>
</reference>
<dbReference type="InterPro" id="IPR013325">
    <property type="entry name" value="RNA_pol_sigma_r2"/>
</dbReference>
<dbReference type="CDD" id="cd06171">
    <property type="entry name" value="Sigma70_r4"/>
    <property type="match status" value="1"/>
</dbReference>
<dbReference type="InterPro" id="IPR013249">
    <property type="entry name" value="RNA_pol_sigma70_r4_t2"/>
</dbReference>
<sequence>MSEEIDSSDMEYAVFAVRHQPTLLAVARNLCGRNASDCEGLVHDVLLRALLKWDMLQSWSEPERRAWLVRVLHTVFMDQCRSQKPAAPPPITLANVHALLAEPDAPAPGLWEHITEADLREAIATLPYPLRRTFELHSQGLHHAEIGRQLGAPEGTVGTWLFQARFRLRERLRGMAEQPRKQASA</sequence>
<dbReference type="Gene3D" id="1.10.1740.10">
    <property type="match status" value="1"/>
</dbReference>
<evidence type="ECO:0000313" key="9">
    <source>
        <dbReference type="Proteomes" id="UP001516472"/>
    </source>
</evidence>
<accession>A0ABR9PRF4</accession>
<feature type="domain" description="RNA polymerase sigma-70 region 2" evidence="6">
    <location>
        <begin position="18"/>
        <end position="84"/>
    </location>
</feature>
<evidence type="ECO:0000256" key="4">
    <source>
        <dbReference type="ARBA" id="ARBA00023125"/>
    </source>
</evidence>
<organism evidence="8 9">
    <name type="scientific">Corallococcus soli</name>
    <dbReference type="NCBI Taxonomy" id="2710757"/>
    <lineage>
        <taxon>Bacteria</taxon>
        <taxon>Pseudomonadati</taxon>
        <taxon>Myxococcota</taxon>
        <taxon>Myxococcia</taxon>
        <taxon>Myxococcales</taxon>
        <taxon>Cystobacterineae</taxon>
        <taxon>Myxococcaceae</taxon>
        <taxon>Corallococcus</taxon>
    </lineage>
</organism>
<evidence type="ECO:0000259" key="7">
    <source>
        <dbReference type="Pfam" id="PF08281"/>
    </source>
</evidence>
<proteinExistence type="inferred from homology"/>
<evidence type="ECO:0000256" key="5">
    <source>
        <dbReference type="ARBA" id="ARBA00023163"/>
    </source>
</evidence>
<dbReference type="InterPro" id="IPR039425">
    <property type="entry name" value="RNA_pol_sigma-70-like"/>
</dbReference>
<evidence type="ECO:0000313" key="8">
    <source>
        <dbReference type="EMBL" id="MBE4750510.1"/>
    </source>
</evidence>
<dbReference type="InterPro" id="IPR014284">
    <property type="entry name" value="RNA_pol_sigma-70_dom"/>
</dbReference>
<dbReference type="SUPFAM" id="SSF88659">
    <property type="entry name" value="Sigma3 and sigma4 domains of RNA polymerase sigma factors"/>
    <property type="match status" value="1"/>
</dbReference>
<keyword evidence="3" id="KW-0731">Sigma factor</keyword>
<keyword evidence="5" id="KW-0804">Transcription</keyword>
<dbReference type="NCBIfam" id="TIGR02937">
    <property type="entry name" value="sigma70-ECF"/>
    <property type="match status" value="1"/>
</dbReference>
<evidence type="ECO:0000259" key="6">
    <source>
        <dbReference type="Pfam" id="PF04542"/>
    </source>
</evidence>
<comment type="similarity">
    <text evidence="1">Belongs to the sigma-70 factor family. ECF subfamily.</text>
</comment>
<dbReference type="EMBL" id="JAAIYO010000005">
    <property type="protein sequence ID" value="MBE4750510.1"/>
    <property type="molecule type" value="Genomic_DNA"/>
</dbReference>
<evidence type="ECO:0000256" key="2">
    <source>
        <dbReference type="ARBA" id="ARBA00023015"/>
    </source>
</evidence>
<dbReference type="InterPro" id="IPR036388">
    <property type="entry name" value="WH-like_DNA-bd_sf"/>
</dbReference>
<dbReference type="Pfam" id="PF08281">
    <property type="entry name" value="Sigma70_r4_2"/>
    <property type="match status" value="1"/>
</dbReference>
<evidence type="ECO:0000256" key="1">
    <source>
        <dbReference type="ARBA" id="ARBA00010641"/>
    </source>
</evidence>
<feature type="domain" description="RNA polymerase sigma factor 70 region 4 type 2" evidence="7">
    <location>
        <begin position="118"/>
        <end position="165"/>
    </location>
</feature>
<dbReference type="SUPFAM" id="SSF88946">
    <property type="entry name" value="Sigma2 domain of RNA polymerase sigma factors"/>
    <property type="match status" value="1"/>
</dbReference>